<evidence type="ECO:0000256" key="3">
    <source>
        <dbReference type="ARBA" id="ARBA00010617"/>
    </source>
</evidence>
<keyword evidence="8 10" id="KW-0503">Monooxygenase</keyword>
<reference evidence="11" key="1">
    <citation type="journal article" date="2019" name="Environ. Microbiol.">
        <title>Fungal ecological strategies reflected in gene transcription - a case study of two litter decomposers.</title>
        <authorList>
            <person name="Barbi F."/>
            <person name="Kohler A."/>
            <person name="Barry K."/>
            <person name="Baskaran P."/>
            <person name="Daum C."/>
            <person name="Fauchery L."/>
            <person name="Ihrmark K."/>
            <person name="Kuo A."/>
            <person name="LaButti K."/>
            <person name="Lipzen A."/>
            <person name="Morin E."/>
            <person name="Grigoriev I.V."/>
            <person name="Henrissat B."/>
            <person name="Lindahl B."/>
            <person name="Martin F."/>
        </authorList>
    </citation>
    <scope>NUCLEOTIDE SEQUENCE</scope>
    <source>
        <strain evidence="11">JB14</strain>
    </source>
</reference>
<evidence type="ECO:0000313" key="12">
    <source>
        <dbReference type="Proteomes" id="UP000799118"/>
    </source>
</evidence>
<sequence>MNSKLILAGIVVISALVVYRFQHRSGRRGKLPPGPRPVILSNPAPPPDVLPWKLFAQLRTVFGDIAYIDGFGAHLLILNSAKAAQELLVKRSAIYSSRPNRLMVLDVMGWNCMFSEMMYGAKWRSYRSLFEKHYNPRAITHYEPIQLGEARSLLRNLLASPENFAQHIQRSATALIMMVSYGHQIAESTDPYVTLSERAMGAIVKAAVPGTYWIDWLPWLNYVPVWFPAPFRKVGNACRAATIAMIEEPFKMVERRMRSGNNVSCIVSRELEEMLDSVRDGEKMTMLKNVTAIGYAAGGETTVSGLHTFLLAMTLYPEAQLKAQKELDRVLGSQGRLPQFSDRNQLPYIDHIVWEVMRWNPVVPLGLPHATTEDDIYEGYWIPKGTTVIPNLWAICHDEDTYPEPFEFKPERFEGPNEAGINELPMATFGFGRRICPGRWLALDTLWITVASVLAVYNISKALDDAGNIIEPNPEDYTLGLSSRPKPFACSIKPRSASALALIQESQGEM</sequence>
<keyword evidence="12" id="KW-1185">Reference proteome</keyword>
<evidence type="ECO:0000256" key="2">
    <source>
        <dbReference type="ARBA" id="ARBA00005179"/>
    </source>
</evidence>
<dbReference type="Pfam" id="PF00067">
    <property type="entry name" value="p450"/>
    <property type="match status" value="1"/>
</dbReference>
<evidence type="ECO:0000313" key="11">
    <source>
        <dbReference type="EMBL" id="KAE9402748.1"/>
    </source>
</evidence>
<feature type="binding site" description="axial binding residue" evidence="9">
    <location>
        <position position="436"/>
    </location>
    <ligand>
        <name>heme</name>
        <dbReference type="ChEBI" id="CHEBI:30413"/>
    </ligand>
    <ligandPart>
        <name>Fe</name>
        <dbReference type="ChEBI" id="CHEBI:18248"/>
    </ligandPart>
</feature>
<protein>
    <submittedName>
        <fullName evidence="11">Cytochrome P450</fullName>
    </submittedName>
</protein>
<keyword evidence="5 9" id="KW-0479">Metal-binding</keyword>
<evidence type="ECO:0000256" key="9">
    <source>
        <dbReference type="PIRSR" id="PIRSR602401-1"/>
    </source>
</evidence>
<dbReference type="Gene3D" id="1.10.630.10">
    <property type="entry name" value="Cytochrome P450"/>
    <property type="match status" value="1"/>
</dbReference>
<keyword evidence="6 10" id="KW-0560">Oxidoreductase</keyword>
<dbReference type="AlphaFoldDB" id="A0A6A4HZZ4"/>
<comment type="pathway">
    <text evidence="2">Secondary metabolite biosynthesis.</text>
</comment>
<evidence type="ECO:0000256" key="7">
    <source>
        <dbReference type="ARBA" id="ARBA00023004"/>
    </source>
</evidence>
<dbReference type="InterPro" id="IPR002401">
    <property type="entry name" value="Cyt_P450_E_grp-I"/>
</dbReference>
<dbReference type="GO" id="GO:0005506">
    <property type="term" value="F:iron ion binding"/>
    <property type="evidence" value="ECO:0007669"/>
    <property type="project" value="InterPro"/>
</dbReference>
<name>A0A6A4HZZ4_9AGAR</name>
<dbReference type="PANTHER" id="PTHR46300">
    <property type="entry name" value="P450, PUTATIVE (EUROFUNG)-RELATED-RELATED"/>
    <property type="match status" value="1"/>
</dbReference>
<dbReference type="InterPro" id="IPR001128">
    <property type="entry name" value="Cyt_P450"/>
</dbReference>
<dbReference type="PANTHER" id="PTHR46300:SF7">
    <property type="entry name" value="P450, PUTATIVE (EUROFUNG)-RELATED"/>
    <property type="match status" value="1"/>
</dbReference>
<dbReference type="SUPFAM" id="SSF48264">
    <property type="entry name" value="Cytochrome P450"/>
    <property type="match status" value="1"/>
</dbReference>
<dbReference type="InterPro" id="IPR036396">
    <property type="entry name" value="Cyt_P450_sf"/>
</dbReference>
<dbReference type="GO" id="GO:0020037">
    <property type="term" value="F:heme binding"/>
    <property type="evidence" value="ECO:0007669"/>
    <property type="project" value="InterPro"/>
</dbReference>
<keyword evidence="4 9" id="KW-0349">Heme</keyword>
<dbReference type="InterPro" id="IPR050364">
    <property type="entry name" value="Cytochrome_P450_fung"/>
</dbReference>
<evidence type="ECO:0000256" key="6">
    <source>
        <dbReference type="ARBA" id="ARBA00023002"/>
    </source>
</evidence>
<proteinExistence type="inferred from homology"/>
<comment type="cofactor">
    <cofactor evidence="1 9">
        <name>heme</name>
        <dbReference type="ChEBI" id="CHEBI:30413"/>
    </cofactor>
</comment>
<dbReference type="PROSITE" id="PS00086">
    <property type="entry name" value="CYTOCHROME_P450"/>
    <property type="match status" value="1"/>
</dbReference>
<dbReference type="Proteomes" id="UP000799118">
    <property type="component" value="Unassembled WGS sequence"/>
</dbReference>
<dbReference type="PRINTS" id="PR00463">
    <property type="entry name" value="EP450I"/>
</dbReference>
<evidence type="ECO:0000256" key="5">
    <source>
        <dbReference type="ARBA" id="ARBA00022723"/>
    </source>
</evidence>
<evidence type="ECO:0000256" key="4">
    <source>
        <dbReference type="ARBA" id="ARBA00022617"/>
    </source>
</evidence>
<dbReference type="GO" id="GO:0004497">
    <property type="term" value="F:monooxygenase activity"/>
    <property type="evidence" value="ECO:0007669"/>
    <property type="project" value="UniProtKB-KW"/>
</dbReference>
<dbReference type="InterPro" id="IPR017972">
    <property type="entry name" value="Cyt_P450_CS"/>
</dbReference>
<dbReference type="CDD" id="cd11065">
    <property type="entry name" value="CYP64-like"/>
    <property type="match status" value="1"/>
</dbReference>
<dbReference type="GO" id="GO:0016705">
    <property type="term" value="F:oxidoreductase activity, acting on paired donors, with incorporation or reduction of molecular oxygen"/>
    <property type="evidence" value="ECO:0007669"/>
    <property type="project" value="InterPro"/>
</dbReference>
<gene>
    <name evidence="11" type="ORF">BT96DRAFT_918048</name>
</gene>
<dbReference type="OrthoDB" id="2789670at2759"/>
<dbReference type="EMBL" id="ML769432">
    <property type="protein sequence ID" value="KAE9402748.1"/>
    <property type="molecule type" value="Genomic_DNA"/>
</dbReference>
<evidence type="ECO:0000256" key="10">
    <source>
        <dbReference type="RuleBase" id="RU000461"/>
    </source>
</evidence>
<accession>A0A6A4HZZ4</accession>
<evidence type="ECO:0000256" key="1">
    <source>
        <dbReference type="ARBA" id="ARBA00001971"/>
    </source>
</evidence>
<keyword evidence="7 9" id="KW-0408">Iron</keyword>
<comment type="similarity">
    <text evidence="3 10">Belongs to the cytochrome P450 family.</text>
</comment>
<evidence type="ECO:0000256" key="8">
    <source>
        <dbReference type="ARBA" id="ARBA00023033"/>
    </source>
</evidence>
<organism evidence="11 12">
    <name type="scientific">Gymnopus androsaceus JB14</name>
    <dbReference type="NCBI Taxonomy" id="1447944"/>
    <lineage>
        <taxon>Eukaryota</taxon>
        <taxon>Fungi</taxon>
        <taxon>Dikarya</taxon>
        <taxon>Basidiomycota</taxon>
        <taxon>Agaricomycotina</taxon>
        <taxon>Agaricomycetes</taxon>
        <taxon>Agaricomycetidae</taxon>
        <taxon>Agaricales</taxon>
        <taxon>Marasmiineae</taxon>
        <taxon>Omphalotaceae</taxon>
        <taxon>Gymnopus</taxon>
    </lineage>
</organism>